<keyword evidence="11" id="KW-1185">Reference proteome</keyword>
<keyword evidence="5 10" id="KW-0418">Kinase</keyword>
<keyword evidence="6" id="KW-0902">Two-component regulatory system</keyword>
<dbReference type="InterPro" id="IPR005467">
    <property type="entry name" value="His_kinase_dom"/>
</dbReference>
<dbReference type="RefSeq" id="WP_085849968.1">
    <property type="nucleotide sequence ID" value="NZ_FNZV01000021.1"/>
</dbReference>
<dbReference type="InterPro" id="IPR035965">
    <property type="entry name" value="PAS-like_dom_sf"/>
</dbReference>
<evidence type="ECO:0000313" key="11">
    <source>
        <dbReference type="Proteomes" id="UP000193307"/>
    </source>
</evidence>
<dbReference type="PROSITE" id="PS50109">
    <property type="entry name" value="HIS_KIN"/>
    <property type="match status" value="1"/>
</dbReference>
<proteinExistence type="predicted"/>
<dbReference type="InterPro" id="IPR003594">
    <property type="entry name" value="HATPase_dom"/>
</dbReference>
<feature type="domain" description="PAC" evidence="9">
    <location>
        <begin position="201"/>
        <end position="255"/>
    </location>
</feature>
<dbReference type="PROSITE" id="PS50113">
    <property type="entry name" value="PAC"/>
    <property type="match status" value="2"/>
</dbReference>
<dbReference type="SUPFAM" id="SSF55785">
    <property type="entry name" value="PYP-like sensor domain (PAS domain)"/>
    <property type="match status" value="3"/>
</dbReference>
<dbReference type="SUPFAM" id="SSF47384">
    <property type="entry name" value="Homodimeric domain of signal transducing histidine kinase"/>
    <property type="match status" value="1"/>
</dbReference>
<dbReference type="PROSITE" id="PS50112">
    <property type="entry name" value="PAS"/>
    <property type="match status" value="2"/>
</dbReference>
<dbReference type="Gene3D" id="1.10.287.130">
    <property type="match status" value="1"/>
</dbReference>
<dbReference type="Pfam" id="PF08447">
    <property type="entry name" value="PAS_3"/>
    <property type="match status" value="2"/>
</dbReference>
<keyword evidence="4 10" id="KW-0808">Transferase</keyword>
<accession>A0A1Y5T440</accession>
<dbReference type="InterPro" id="IPR001610">
    <property type="entry name" value="PAC"/>
</dbReference>
<dbReference type="SMART" id="SM00387">
    <property type="entry name" value="HATPase_c"/>
    <property type="match status" value="1"/>
</dbReference>
<evidence type="ECO:0000256" key="6">
    <source>
        <dbReference type="ARBA" id="ARBA00023012"/>
    </source>
</evidence>
<dbReference type="SMART" id="SM00086">
    <property type="entry name" value="PAC"/>
    <property type="match status" value="2"/>
</dbReference>
<dbReference type="AlphaFoldDB" id="A0A1Y5T440"/>
<evidence type="ECO:0000256" key="3">
    <source>
        <dbReference type="ARBA" id="ARBA00022553"/>
    </source>
</evidence>
<dbReference type="InterPro" id="IPR036890">
    <property type="entry name" value="HATPase_C_sf"/>
</dbReference>
<evidence type="ECO:0000256" key="1">
    <source>
        <dbReference type="ARBA" id="ARBA00000085"/>
    </source>
</evidence>
<comment type="catalytic activity">
    <reaction evidence="1">
        <text>ATP + protein L-histidine = ADP + protein N-phospho-L-histidine.</text>
        <dbReference type="EC" id="2.7.13.3"/>
    </reaction>
</comment>
<evidence type="ECO:0000259" key="7">
    <source>
        <dbReference type="PROSITE" id="PS50109"/>
    </source>
</evidence>
<dbReference type="InterPro" id="IPR052162">
    <property type="entry name" value="Sensor_kinase/Photoreceptor"/>
</dbReference>
<protein>
    <recommendedName>
        <fullName evidence="2">histidine kinase</fullName>
        <ecNumber evidence="2">2.7.13.3</ecNumber>
    </recommendedName>
</protein>
<dbReference type="PRINTS" id="PR00344">
    <property type="entry name" value="BCTRLSENSOR"/>
</dbReference>
<dbReference type="Pfam" id="PF13426">
    <property type="entry name" value="PAS_9"/>
    <property type="match status" value="1"/>
</dbReference>
<evidence type="ECO:0000256" key="5">
    <source>
        <dbReference type="ARBA" id="ARBA00022777"/>
    </source>
</evidence>
<dbReference type="InterPro" id="IPR036097">
    <property type="entry name" value="HisK_dim/P_sf"/>
</dbReference>
<evidence type="ECO:0000259" key="9">
    <source>
        <dbReference type="PROSITE" id="PS50113"/>
    </source>
</evidence>
<evidence type="ECO:0000256" key="4">
    <source>
        <dbReference type="ARBA" id="ARBA00022679"/>
    </source>
</evidence>
<dbReference type="InterPro" id="IPR013655">
    <property type="entry name" value="PAS_fold_3"/>
</dbReference>
<dbReference type="STRING" id="658057.SAMN04488032_1216"/>
<dbReference type="InterPro" id="IPR000014">
    <property type="entry name" value="PAS"/>
</dbReference>
<gene>
    <name evidence="10" type="primary">barA_2</name>
    <name evidence="10" type="ORF">PAM7971_02859</name>
</gene>
<dbReference type="EMBL" id="FWFW01000010">
    <property type="protein sequence ID" value="SLN55549.1"/>
    <property type="molecule type" value="Genomic_DNA"/>
</dbReference>
<dbReference type="SMART" id="SM00388">
    <property type="entry name" value="HisKA"/>
    <property type="match status" value="1"/>
</dbReference>
<keyword evidence="3" id="KW-0597">Phosphoprotein</keyword>
<dbReference type="Pfam" id="PF00512">
    <property type="entry name" value="HisKA"/>
    <property type="match status" value="1"/>
</dbReference>
<dbReference type="SMART" id="SM00091">
    <property type="entry name" value="PAS"/>
    <property type="match status" value="3"/>
</dbReference>
<dbReference type="CDD" id="cd00130">
    <property type="entry name" value="PAS"/>
    <property type="match status" value="3"/>
</dbReference>
<dbReference type="FunFam" id="1.10.287.130:FF:000001">
    <property type="entry name" value="Two-component sensor histidine kinase"/>
    <property type="match status" value="1"/>
</dbReference>
<dbReference type="InterPro" id="IPR003661">
    <property type="entry name" value="HisK_dim/P_dom"/>
</dbReference>
<dbReference type="OrthoDB" id="7179697at2"/>
<dbReference type="Gene3D" id="3.30.450.20">
    <property type="entry name" value="PAS domain"/>
    <property type="match status" value="3"/>
</dbReference>
<dbReference type="GO" id="GO:0000155">
    <property type="term" value="F:phosphorelay sensor kinase activity"/>
    <property type="evidence" value="ECO:0007669"/>
    <property type="project" value="InterPro"/>
</dbReference>
<feature type="domain" description="PAS" evidence="8">
    <location>
        <begin position="256"/>
        <end position="311"/>
    </location>
</feature>
<evidence type="ECO:0000256" key="2">
    <source>
        <dbReference type="ARBA" id="ARBA00012438"/>
    </source>
</evidence>
<feature type="domain" description="PAC" evidence="9">
    <location>
        <begin position="330"/>
        <end position="382"/>
    </location>
</feature>
<evidence type="ECO:0000313" key="10">
    <source>
        <dbReference type="EMBL" id="SLN55549.1"/>
    </source>
</evidence>
<dbReference type="InterPro" id="IPR000700">
    <property type="entry name" value="PAS-assoc_C"/>
</dbReference>
<name>A0A1Y5T440_9RHOB</name>
<dbReference type="Proteomes" id="UP000193307">
    <property type="component" value="Unassembled WGS sequence"/>
</dbReference>
<dbReference type="EC" id="2.7.13.3" evidence="2"/>
<sequence length="607" mass="67330">MDNSPIINAFKQMQVPLMIIGVEGEILHCNNSTHQLFGYDSNDLIGRNVTDILPTTSVAKLNAHIKPPAIDASINGLIGRSRRGDAISLMVQATAWNDDEHGLQHSLIFKNATEDAKVDSLAERELIRANNALKGAQIGVFEYDSITDTVIVSDIWRDLLELAPSDTTDVQVEWRERLHPEDIEAAQEPTRICLEGISERASCEYRLRTKDGSRWRWIRASTTVDLKDPDGKVTRIVGSMTDITPQKEAENDLRRSVAQFRSAFDNATVGKAIIGLDGSFLDANAALCEFLGYSEEDLLKTNFQTLTHPDDLDADLYKLDLLKAGSIPAYQIEKRYIRADGAVVWGLLSVGMVKDAEGKPDHFISQIADVTEQNQLREMRSEFVTTVSHELRTPLTSVLGALSLLSSFDDEPFSDDVQRLIYIAQQNGKRLHALVNDILDFEKFSARQNLLVLSKHRIVGLLEEAVLANMVTAQKFGVRYDIGFQESAVTGYVDPIRFQQVMTNLLTNAAKFADKDSAIEISVKSHPKEVRISITNQGDGIPDTFKDQIFKPFSQAENSATRSRGGTGLGLNISKQIVEQTGGTIGFDSTQDGKTTFWFTVPVDKPN</sequence>
<dbReference type="CDD" id="cd00082">
    <property type="entry name" value="HisKA"/>
    <property type="match status" value="1"/>
</dbReference>
<dbReference type="Pfam" id="PF02518">
    <property type="entry name" value="HATPase_c"/>
    <property type="match status" value="1"/>
</dbReference>
<dbReference type="NCBIfam" id="TIGR00229">
    <property type="entry name" value="sensory_box"/>
    <property type="match status" value="3"/>
</dbReference>
<reference evidence="10 11" key="1">
    <citation type="submission" date="2017-03" db="EMBL/GenBank/DDBJ databases">
        <authorList>
            <person name="Afonso C.L."/>
            <person name="Miller P.J."/>
            <person name="Scott M.A."/>
            <person name="Spackman E."/>
            <person name="Goraichik I."/>
            <person name="Dimitrov K.M."/>
            <person name="Suarez D.L."/>
            <person name="Swayne D.E."/>
        </authorList>
    </citation>
    <scope>NUCLEOTIDE SEQUENCE [LARGE SCALE GENOMIC DNA]</scope>
    <source>
        <strain evidence="10 11">CECT 7971</strain>
    </source>
</reference>
<dbReference type="Gene3D" id="3.30.565.10">
    <property type="entry name" value="Histidine kinase-like ATPase, C-terminal domain"/>
    <property type="match status" value="1"/>
</dbReference>
<evidence type="ECO:0000259" key="8">
    <source>
        <dbReference type="PROSITE" id="PS50112"/>
    </source>
</evidence>
<dbReference type="PANTHER" id="PTHR43304:SF1">
    <property type="entry name" value="PAC DOMAIN-CONTAINING PROTEIN"/>
    <property type="match status" value="1"/>
</dbReference>
<dbReference type="PANTHER" id="PTHR43304">
    <property type="entry name" value="PHYTOCHROME-LIKE PROTEIN CPH1"/>
    <property type="match status" value="1"/>
</dbReference>
<feature type="domain" description="Histidine kinase" evidence="7">
    <location>
        <begin position="386"/>
        <end position="605"/>
    </location>
</feature>
<dbReference type="SUPFAM" id="SSF55874">
    <property type="entry name" value="ATPase domain of HSP90 chaperone/DNA topoisomerase II/histidine kinase"/>
    <property type="match status" value="1"/>
</dbReference>
<organism evidence="10 11">
    <name type="scientific">Pacificibacter marinus</name>
    <dbReference type="NCBI Taxonomy" id="658057"/>
    <lineage>
        <taxon>Bacteria</taxon>
        <taxon>Pseudomonadati</taxon>
        <taxon>Pseudomonadota</taxon>
        <taxon>Alphaproteobacteria</taxon>
        <taxon>Rhodobacterales</taxon>
        <taxon>Roseobacteraceae</taxon>
        <taxon>Pacificibacter</taxon>
    </lineage>
</organism>
<feature type="domain" description="PAS" evidence="8">
    <location>
        <begin position="2"/>
        <end position="53"/>
    </location>
</feature>
<dbReference type="InterPro" id="IPR004358">
    <property type="entry name" value="Sig_transdc_His_kin-like_C"/>
</dbReference>